<protein>
    <submittedName>
        <fullName evidence="1">Uncharacterized protein</fullName>
    </submittedName>
</protein>
<dbReference type="EMBL" id="BMAV01028237">
    <property type="protein sequence ID" value="GFS66262.1"/>
    <property type="molecule type" value="Genomic_DNA"/>
</dbReference>
<proteinExistence type="predicted"/>
<sequence length="98" mass="10772">MRHSSLEWVVTLMGGQREASRSSLPPPAVWKKLPTCLKMHCAGFLLPKNRMCSSDKQSALCPLRAAKLENERASLKLVSLSDPHGVGDKNVEFEHSSG</sequence>
<dbReference type="Proteomes" id="UP000886998">
    <property type="component" value="Unassembled WGS sequence"/>
</dbReference>
<reference evidence="1" key="1">
    <citation type="submission" date="2020-08" db="EMBL/GenBank/DDBJ databases">
        <title>Multicomponent nature underlies the extraordinary mechanical properties of spider dragline silk.</title>
        <authorList>
            <person name="Kono N."/>
            <person name="Nakamura H."/>
            <person name="Mori M."/>
            <person name="Yoshida Y."/>
            <person name="Ohtoshi R."/>
            <person name="Malay A.D."/>
            <person name="Moran D.A.P."/>
            <person name="Tomita M."/>
            <person name="Numata K."/>
            <person name="Arakawa K."/>
        </authorList>
    </citation>
    <scope>NUCLEOTIDE SEQUENCE</scope>
</reference>
<comment type="caution">
    <text evidence="1">The sequence shown here is derived from an EMBL/GenBank/DDBJ whole genome shotgun (WGS) entry which is preliminary data.</text>
</comment>
<evidence type="ECO:0000313" key="1">
    <source>
        <dbReference type="EMBL" id="GFS66262.1"/>
    </source>
</evidence>
<organism evidence="1 2">
    <name type="scientific">Trichonephila inaurata madagascariensis</name>
    <dbReference type="NCBI Taxonomy" id="2747483"/>
    <lineage>
        <taxon>Eukaryota</taxon>
        <taxon>Metazoa</taxon>
        <taxon>Ecdysozoa</taxon>
        <taxon>Arthropoda</taxon>
        <taxon>Chelicerata</taxon>
        <taxon>Arachnida</taxon>
        <taxon>Araneae</taxon>
        <taxon>Araneomorphae</taxon>
        <taxon>Entelegynae</taxon>
        <taxon>Araneoidea</taxon>
        <taxon>Nephilidae</taxon>
        <taxon>Trichonephila</taxon>
        <taxon>Trichonephila inaurata</taxon>
    </lineage>
</organism>
<gene>
    <name evidence="1" type="ORF">TNIN_379241</name>
</gene>
<name>A0A8X6IYK1_9ARAC</name>
<evidence type="ECO:0000313" key="2">
    <source>
        <dbReference type="Proteomes" id="UP000886998"/>
    </source>
</evidence>
<dbReference type="AlphaFoldDB" id="A0A8X6IYK1"/>
<accession>A0A8X6IYK1</accession>
<keyword evidence="2" id="KW-1185">Reference proteome</keyword>